<dbReference type="SUPFAM" id="SSF55729">
    <property type="entry name" value="Acyl-CoA N-acyltransferases (Nat)"/>
    <property type="match status" value="1"/>
</dbReference>
<evidence type="ECO:0000313" key="3">
    <source>
        <dbReference type="Proteomes" id="UP000199040"/>
    </source>
</evidence>
<proteinExistence type="predicted"/>
<dbReference type="Pfam" id="PF00583">
    <property type="entry name" value="Acetyltransf_1"/>
    <property type="match status" value="1"/>
</dbReference>
<dbReference type="RefSeq" id="WP_092847293.1">
    <property type="nucleotide sequence ID" value="NZ_FOPY01000009.1"/>
</dbReference>
<dbReference type="GO" id="GO:0016747">
    <property type="term" value="F:acyltransferase activity, transferring groups other than amino-acyl groups"/>
    <property type="evidence" value="ECO:0007669"/>
    <property type="project" value="InterPro"/>
</dbReference>
<gene>
    <name evidence="2" type="ORF">SAMN04487959_109174</name>
</gene>
<dbReference type="Proteomes" id="UP000199040">
    <property type="component" value="Unassembled WGS sequence"/>
</dbReference>
<name>A0A1I3CZ48_9GAMM</name>
<protein>
    <recommendedName>
        <fullName evidence="1">N-acetyltransferase domain-containing protein</fullName>
    </recommendedName>
</protein>
<dbReference type="Gene3D" id="3.40.630.30">
    <property type="match status" value="1"/>
</dbReference>
<feature type="domain" description="N-acetyltransferase" evidence="1">
    <location>
        <begin position="2"/>
        <end position="192"/>
    </location>
</feature>
<evidence type="ECO:0000313" key="2">
    <source>
        <dbReference type="EMBL" id="SFH79764.1"/>
    </source>
</evidence>
<dbReference type="STRING" id="442341.SAMN04487959_109174"/>
<keyword evidence="3" id="KW-1185">Reference proteome</keyword>
<dbReference type="InterPro" id="IPR016181">
    <property type="entry name" value="Acyl_CoA_acyltransferase"/>
</dbReference>
<dbReference type="CDD" id="cd04301">
    <property type="entry name" value="NAT_SF"/>
    <property type="match status" value="1"/>
</dbReference>
<evidence type="ECO:0000259" key="1">
    <source>
        <dbReference type="PROSITE" id="PS51186"/>
    </source>
</evidence>
<dbReference type="EMBL" id="FOPY01000009">
    <property type="protein sequence ID" value="SFH79764.1"/>
    <property type="molecule type" value="Genomic_DNA"/>
</dbReference>
<dbReference type="PROSITE" id="PS51186">
    <property type="entry name" value="GNAT"/>
    <property type="match status" value="1"/>
</dbReference>
<sequence length="199" mass="22626">MVDITSLQGNAIAGHLDALAELRIRVFRDFPYLYDGDPAYEADYLRRYAECPDSLFVLAFDGETLVGAATGMPLRDECDEFRAPFEAHGYDVARIFYYGESVLLLEYRGQGIGKAFMAERERHATQAGYDLVAFCAVQREADHPARPASYQPLDGFWKQQGYERHPELTTHFAWKDLGDSHESEKPMTFWLKARGEGRA</sequence>
<organism evidence="2 3">
    <name type="scientific">Modicisalibacter xianhensis</name>
    <dbReference type="NCBI Taxonomy" id="442341"/>
    <lineage>
        <taxon>Bacteria</taxon>
        <taxon>Pseudomonadati</taxon>
        <taxon>Pseudomonadota</taxon>
        <taxon>Gammaproteobacteria</taxon>
        <taxon>Oceanospirillales</taxon>
        <taxon>Halomonadaceae</taxon>
        <taxon>Modicisalibacter</taxon>
    </lineage>
</organism>
<dbReference type="AlphaFoldDB" id="A0A1I3CZ48"/>
<reference evidence="2 3" key="1">
    <citation type="submission" date="2016-10" db="EMBL/GenBank/DDBJ databases">
        <authorList>
            <person name="de Groot N.N."/>
        </authorList>
    </citation>
    <scope>NUCLEOTIDE SEQUENCE [LARGE SCALE GENOMIC DNA]</scope>
    <source>
        <strain evidence="2 3">CGMCC 1.6848</strain>
    </source>
</reference>
<dbReference type="InterPro" id="IPR000182">
    <property type="entry name" value="GNAT_dom"/>
</dbReference>
<accession>A0A1I3CZ48</accession>